<name>A0ABT1P7E5_9ACTN</name>
<accession>A0ABT1P7E5</accession>
<dbReference type="EMBL" id="JANFNH010000002">
    <property type="protein sequence ID" value="MCQ4041291.1"/>
    <property type="molecule type" value="Genomic_DNA"/>
</dbReference>
<dbReference type="Proteomes" id="UP001206206">
    <property type="component" value="Unassembled WGS sequence"/>
</dbReference>
<keyword evidence="2" id="KW-1185">Reference proteome</keyword>
<sequence length="79" mass="9308">MKDTASGTGQDYPVEVAPYKSDSRYRRVHLRGRGWMPLEREEFEPRVHQAFPGLDLSDPSKVHWDDHPWEWPPWHPGEA</sequence>
<gene>
    <name evidence="1" type="ORF">NON19_04420</name>
</gene>
<evidence type="ECO:0000313" key="1">
    <source>
        <dbReference type="EMBL" id="MCQ4041291.1"/>
    </source>
</evidence>
<proteinExistence type="predicted"/>
<dbReference type="RefSeq" id="WP_255925252.1">
    <property type="nucleotide sequence ID" value="NZ_JANFNH010000002.1"/>
</dbReference>
<comment type="caution">
    <text evidence="1">The sequence shown here is derived from an EMBL/GenBank/DDBJ whole genome shotgun (WGS) entry which is preliminary data.</text>
</comment>
<reference evidence="1 2" key="1">
    <citation type="submission" date="2022-06" db="EMBL/GenBank/DDBJ databases">
        <title>Draft genome sequence of type strain Streptomyces rubrisoli DSM 42083.</title>
        <authorList>
            <person name="Duangmal K."/>
            <person name="Klaysubun C."/>
        </authorList>
    </citation>
    <scope>NUCLEOTIDE SEQUENCE [LARGE SCALE GENOMIC DNA]</scope>
    <source>
        <strain evidence="1 2">DSM 42083</strain>
    </source>
</reference>
<evidence type="ECO:0000313" key="2">
    <source>
        <dbReference type="Proteomes" id="UP001206206"/>
    </source>
</evidence>
<protein>
    <submittedName>
        <fullName evidence="1">Uncharacterized protein</fullName>
    </submittedName>
</protein>
<organism evidence="1 2">
    <name type="scientific">Streptantibioticus rubrisoli</name>
    <dbReference type="NCBI Taxonomy" id="1387313"/>
    <lineage>
        <taxon>Bacteria</taxon>
        <taxon>Bacillati</taxon>
        <taxon>Actinomycetota</taxon>
        <taxon>Actinomycetes</taxon>
        <taxon>Kitasatosporales</taxon>
        <taxon>Streptomycetaceae</taxon>
        <taxon>Streptantibioticus</taxon>
    </lineage>
</organism>